<keyword evidence="4 7" id="KW-0862">Zinc</keyword>
<feature type="binding site" evidence="7">
    <location>
        <position position="163"/>
    </location>
    <ligand>
        <name>Zn(2+)</name>
        <dbReference type="ChEBI" id="CHEBI:29105"/>
        <note>catalytic</note>
    </ligand>
</feature>
<sequence>MIFFFFLALFIQIGVCSSADISRDFDISGIGKLYEGDIILSPEQREEFVNEKDGEEGGELRQKRQVFKGENYPKNVWGETIYYRFSPQSDTTLREEFKYAAKAWEQDTCINFEENRKAKEGLYIMTKYPICASRIGKVGGWWQALYLGYGCDTFGKIAHELGHALGLVHTASRPDRDKYIMVNTTNIKEEYAKQLVRHNSTVESYGLGYDYGSIMHYRQRRYTSGN</sequence>
<dbReference type="Proteomes" id="UP000252519">
    <property type="component" value="Unassembled WGS sequence"/>
</dbReference>
<comment type="cofactor">
    <cofactor evidence="7 8">
        <name>Zn(2+)</name>
        <dbReference type="ChEBI" id="CHEBI:29105"/>
    </cofactor>
    <text evidence="7 8">Binds 1 zinc ion per subunit.</text>
</comment>
<dbReference type="GO" id="GO:0008270">
    <property type="term" value="F:zinc ion binding"/>
    <property type="evidence" value="ECO:0007669"/>
    <property type="project" value="UniProtKB-UniRule"/>
</dbReference>
<evidence type="ECO:0000256" key="7">
    <source>
        <dbReference type="PROSITE-ProRule" id="PRU01211"/>
    </source>
</evidence>
<organism evidence="10 11">
    <name type="scientific">Ancylostoma caninum</name>
    <name type="common">Dog hookworm</name>
    <dbReference type="NCBI Taxonomy" id="29170"/>
    <lineage>
        <taxon>Eukaryota</taxon>
        <taxon>Metazoa</taxon>
        <taxon>Ecdysozoa</taxon>
        <taxon>Nematoda</taxon>
        <taxon>Chromadorea</taxon>
        <taxon>Rhabditida</taxon>
        <taxon>Rhabditina</taxon>
        <taxon>Rhabditomorpha</taxon>
        <taxon>Strongyloidea</taxon>
        <taxon>Ancylostomatidae</taxon>
        <taxon>Ancylostomatinae</taxon>
        <taxon>Ancylostoma</taxon>
    </lineage>
</organism>
<proteinExistence type="predicted"/>
<dbReference type="EMBL" id="JOJR01000061">
    <property type="protein sequence ID" value="RCN47497.1"/>
    <property type="molecule type" value="Genomic_DNA"/>
</dbReference>
<feature type="binding site" evidence="7">
    <location>
        <position position="159"/>
    </location>
    <ligand>
        <name>Zn(2+)</name>
        <dbReference type="ChEBI" id="CHEBI:29105"/>
        <note>catalytic</note>
    </ligand>
</feature>
<evidence type="ECO:0000259" key="9">
    <source>
        <dbReference type="PROSITE" id="PS51864"/>
    </source>
</evidence>
<keyword evidence="1 7" id="KW-0645">Protease</keyword>
<dbReference type="AlphaFoldDB" id="A0A368GWW9"/>
<keyword evidence="2 7" id="KW-0479">Metal-binding</keyword>
<name>A0A368GWW9_ANCCA</name>
<evidence type="ECO:0000256" key="2">
    <source>
        <dbReference type="ARBA" id="ARBA00022723"/>
    </source>
</evidence>
<dbReference type="InterPro" id="IPR006026">
    <property type="entry name" value="Peptidase_Metallo"/>
</dbReference>
<dbReference type="PROSITE" id="PS51864">
    <property type="entry name" value="ASTACIN"/>
    <property type="match status" value="1"/>
</dbReference>
<feature type="domain" description="Peptidase M12A" evidence="9">
    <location>
        <begin position="65"/>
        <end position="226"/>
    </location>
</feature>
<keyword evidence="3 7" id="KW-0378">Hydrolase</keyword>
<feature type="active site" evidence="7">
    <location>
        <position position="160"/>
    </location>
</feature>
<evidence type="ECO:0000256" key="6">
    <source>
        <dbReference type="ARBA" id="ARBA00023157"/>
    </source>
</evidence>
<protein>
    <recommendedName>
        <fullName evidence="8">Metalloendopeptidase</fullName>
        <ecNumber evidence="8">3.4.24.-</ecNumber>
    </recommendedName>
</protein>
<accession>A0A368GWW9</accession>
<evidence type="ECO:0000313" key="10">
    <source>
        <dbReference type="EMBL" id="RCN47497.1"/>
    </source>
</evidence>
<comment type="caution">
    <text evidence="10">The sequence shown here is derived from an EMBL/GenBank/DDBJ whole genome shotgun (WGS) entry which is preliminary data.</text>
</comment>
<gene>
    <name evidence="10" type="ORF">ANCCAN_06394</name>
</gene>
<evidence type="ECO:0000256" key="5">
    <source>
        <dbReference type="ARBA" id="ARBA00023049"/>
    </source>
</evidence>
<dbReference type="PANTHER" id="PTHR10127">
    <property type="entry name" value="DISCOIDIN, CUB, EGF, LAMININ , AND ZINC METALLOPROTEASE DOMAIN CONTAINING"/>
    <property type="match status" value="1"/>
</dbReference>
<dbReference type="EC" id="3.4.24.-" evidence="8"/>
<comment type="caution">
    <text evidence="7">Lacks conserved residue(s) required for the propagation of feature annotation.</text>
</comment>
<reference evidence="10 11" key="1">
    <citation type="submission" date="2014-10" db="EMBL/GenBank/DDBJ databases">
        <title>Draft genome of the hookworm Ancylostoma caninum.</title>
        <authorList>
            <person name="Mitreva M."/>
        </authorList>
    </citation>
    <scope>NUCLEOTIDE SEQUENCE [LARGE SCALE GENOMIC DNA]</scope>
    <source>
        <strain evidence="10 11">Baltimore</strain>
    </source>
</reference>
<dbReference type="SUPFAM" id="SSF55486">
    <property type="entry name" value="Metalloproteases ('zincins'), catalytic domain"/>
    <property type="match status" value="1"/>
</dbReference>
<dbReference type="SMART" id="SM00235">
    <property type="entry name" value="ZnMc"/>
    <property type="match status" value="1"/>
</dbReference>
<dbReference type="STRING" id="29170.A0A368GWW9"/>
<keyword evidence="6" id="KW-1015">Disulfide bond</keyword>
<dbReference type="OrthoDB" id="291007at2759"/>
<keyword evidence="5 7" id="KW-0482">Metalloprotease</keyword>
<evidence type="ECO:0000313" key="11">
    <source>
        <dbReference type="Proteomes" id="UP000252519"/>
    </source>
</evidence>
<dbReference type="InterPro" id="IPR001506">
    <property type="entry name" value="Peptidase_M12A"/>
</dbReference>
<evidence type="ECO:0000256" key="4">
    <source>
        <dbReference type="ARBA" id="ARBA00022833"/>
    </source>
</evidence>
<evidence type="ECO:0000256" key="1">
    <source>
        <dbReference type="ARBA" id="ARBA00022670"/>
    </source>
</evidence>
<dbReference type="Pfam" id="PF01400">
    <property type="entry name" value="Astacin"/>
    <property type="match status" value="1"/>
</dbReference>
<feature type="signal peptide" evidence="8">
    <location>
        <begin position="1"/>
        <end position="18"/>
    </location>
</feature>
<dbReference type="PANTHER" id="PTHR10127:SF780">
    <property type="entry name" value="METALLOENDOPEPTIDASE"/>
    <property type="match status" value="1"/>
</dbReference>
<dbReference type="InterPro" id="IPR024079">
    <property type="entry name" value="MetalloPept_cat_dom_sf"/>
</dbReference>
<evidence type="ECO:0000256" key="8">
    <source>
        <dbReference type="RuleBase" id="RU361183"/>
    </source>
</evidence>
<keyword evidence="8" id="KW-0732">Signal</keyword>
<feature type="binding site" evidence="7">
    <location>
        <position position="169"/>
    </location>
    <ligand>
        <name>Zn(2+)</name>
        <dbReference type="ChEBI" id="CHEBI:29105"/>
        <note>catalytic</note>
    </ligand>
</feature>
<feature type="non-terminal residue" evidence="10">
    <location>
        <position position="226"/>
    </location>
</feature>
<dbReference type="GO" id="GO:0004222">
    <property type="term" value="F:metalloendopeptidase activity"/>
    <property type="evidence" value="ECO:0007669"/>
    <property type="project" value="UniProtKB-UniRule"/>
</dbReference>
<dbReference type="GO" id="GO:0006508">
    <property type="term" value="P:proteolysis"/>
    <property type="evidence" value="ECO:0007669"/>
    <property type="project" value="UniProtKB-KW"/>
</dbReference>
<dbReference type="Gene3D" id="3.40.390.10">
    <property type="entry name" value="Collagenase (Catalytic Domain)"/>
    <property type="match status" value="1"/>
</dbReference>
<keyword evidence="11" id="KW-1185">Reference proteome</keyword>
<dbReference type="PRINTS" id="PR00480">
    <property type="entry name" value="ASTACIN"/>
</dbReference>
<evidence type="ECO:0000256" key="3">
    <source>
        <dbReference type="ARBA" id="ARBA00022801"/>
    </source>
</evidence>
<feature type="chain" id="PRO_5016484568" description="Metalloendopeptidase" evidence="8">
    <location>
        <begin position="19"/>
        <end position="226"/>
    </location>
</feature>